<dbReference type="InterPro" id="IPR035595">
    <property type="entry name" value="UDP_glycos_trans_CS"/>
</dbReference>
<feature type="domain" description="Glycosyltransferase N-terminal" evidence="6">
    <location>
        <begin position="20"/>
        <end position="197"/>
    </location>
</feature>
<dbReference type="InterPro" id="IPR002213">
    <property type="entry name" value="UDP_glucos_trans"/>
</dbReference>
<dbReference type="Gramene" id="OIT22991">
    <property type="protein sequence ID" value="OIT22991"/>
    <property type="gene ID" value="A4A49_29493"/>
</dbReference>
<dbReference type="InterPro" id="IPR058980">
    <property type="entry name" value="Glyco_transf_N"/>
</dbReference>
<dbReference type="EMBL" id="MJEQ01003378">
    <property type="protein sequence ID" value="OIT22991.1"/>
    <property type="molecule type" value="Genomic_DNA"/>
</dbReference>
<reference evidence="8 9" key="2">
    <citation type="submission" date="2016-11" db="EMBL/GenBank/DDBJ databases">
        <title>The genome of Nicotiana attenuata.</title>
        <authorList>
            <person name="Xu S."/>
            <person name="Brockmoeller T."/>
            <person name="Gaquerel E."/>
            <person name="Navarro A."/>
            <person name="Kuhl H."/>
            <person name="Gase K."/>
            <person name="Ling Z."/>
            <person name="Zhou W."/>
            <person name="Kreitzer C."/>
            <person name="Stanke M."/>
            <person name="Tang H."/>
            <person name="Lyons E."/>
            <person name="Pandey P."/>
            <person name="Pandey S.P."/>
            <person name="Timmermann B."/>
            <person name="Baldwin I.T."/>
        </authorList>
    </citation>
    <scope>NUCLEOTIDE SEQUENCE [LARGE SCALE GENOMIC DNA]</scope>
    <source>
        <strain evidence="9">cv. UT</strain>
        <strain evidence="8">UT</strain>
        <tissue evidence="8">Leaves</tissue>
    </source>
</reference>
<accession>A0A1J6KMQ7</accession>
<evidence type="ECO:0000256" key="1">
    <source>
        <dbReference type="ARBA" id="ARBA00009995"/>
    </source>
</evidence>
<gene>
    <name evidence="8" type="primary">ZOG1_21</name>
    <name evidence="8" type="ORF">A4A49_29493</name>
    <name evidence="7" type="ORF">NaUGT_g29493</name>
</gene>
<keyword evidence="3 4" id="KW-0808">Transferase</keyword>
<keyword evidence="9" id="KW-1185">Reference proteome</keyword>
<dbReference type="EC" id="2.4.1.-" evidence="5"/>
<comment type="similarity">
    <text evidence="1 4">Belongs to the UDP-glycosyltransferase family.</text>
</comment>
<evidence type="ECO:0000259" key="6">
    <source>
        <dbReference type="Pfam" id="PF26168"/>
    </source>
</evidence>
<dbReference type="Pfam" id="PF00201">
    <property type="entry name" value="UDPGT"/>
    <property type="match status" value="1"/>
</dbReference>
<evidence type="ECO:0000256" key="2">
    <source>
        <dbReference type="ARBA" id="ARBA00022676"/>
    </source>
</evidence>
<dbReference type="PANTHER" id="PTHR48044">
    <property type="entry name" value="GLYCOSYLTRANSFERASE"/>
    <property type="match status" value="1"/>
</dbReference>
<evidence type="ECO:0000256" key="5">
    <source>
        <dbReference type="RuleBase" id="RU362057"/>
    </source>
</evidence>
<dbReference type="Pfam" id="PF26168">
    <property type="entry name" value="Glyco_transf_N"/>
    <property type="match status" value="2"/>
</dbReference>
<dbReference type="AlphaFoldDB" id="A0A1J6KMQ7"/>
<dbReference type="PANTHER" id="PTHR48044:SF23">
    <property type="entry name" value="ANTHOCYANIDIN 3-O-GLUCOSYLTRANSFERASE-LIKE"/>
    <property type="match status" value="1"/>
</dbReference>
<dbReference type="SUPFAM" id="SSF53756">
    <property type="entry name" value="UDP-Glycosyltransferase/glycogen phosphorylase"/>
    <property type="match status" value="1"/>
</dbReference>
<evidence type="ECO:0000313" key="8">
    <source>
        <dbReference type="EMBL" id="OIT22991.1"/>
    </source>
</evidence>
<dbReference type="EMBL" id="KX752173">
    <property type="protein sequence ID" value="AQQ16696.1"/>
    <property type="molecule type" value="Genomic_DNA"/>
</dbReference>
<sequence>MGGCASLDQSHDQNDFLEKEVAVVMVPFPVQGHLNQLLHLSRLLSSYNLPIHYIGFEDHIKQAKLRVHGWDQNARSTIYFQEFPVPPSLNISSQISRTELMTSLFHATLQLRESVFTFLREVSANFRRVVIIYDSLMTCTVQDVRLIHNMEAYCFHSSSAFNTYSFIWDAITKLFPAYMKTNHPTMVSERLLKSFMKAFANLKVSSLMFSSPDVRRKMKILKDLPSIESSYPPEILEVLKKQLECGKIKYGDIHDTTRVIEGPYLDLLTKFMGNDKQWALGPFNPMVIMEKKGPVNVRHECLEWMDKQGPNSVILVSFGTSVSLSHDQINELAIGLERSQQKFIWLLRTADDHKANTSTEENNVPVEAQLQKGFEKRIEGRGIIVKDWAPQLEILAHQSTGGFMSHCGWNSCMESITMGVPIAAWPMQVDQPRNAVLITEVLRIGLNVRKWDSRDTLVSAMTIENVVKRLMTSLEGDDMRRNAKLLGNAIKETMVDGGATRKELDTFIAHIRR</sequence>
<dbReference type="GO" id="GO:0008194">
    <property type="term" value="F:UDP-glycosyltransferase activity"/>
    <property type="evidence" value="ECO:0007669"/>
    <property type="project" value="InterPro"/>
</dbReference>
<reference evidence="7" key="1">
    <citation type="submission" date="2016-08" db="EMBL/GenBank/DDBJ databases">
        <authorList>
            <person name="Seilhamer J.J."/>
        </authorList>
    </citation>
    <scope>NUCLEOTIDE SEQUENCE</scope>
</reference>
<organism evidence="8 9">
    <name type="scientific">Nicotiana attenuata</name>
    <name type="common">Coyote tobacco</name>
    <dbReference type="NCBI Taxonomy" id="49451"/>
    <lineage>
        <taxon>Eukaryota</taxon>
        <taxon>Viridiplantae</taxon>
        <taxon>Streptophyta</taxon>
        <taxon>Embryophyta</taxon>
        <taxon>Tracheophyta</taxon>
        <taxon>Spermatophyta</taxon>
        <taxon>Magnoliopsida</taxon>
        <taxon>eudicotyledons</taxon>
        <taxon>Gunneridae</taxon>
        <taxon>Pentapetalae</taxon>
        <taxon>asterids</taxon>
        <taxon>lamiids</taxon>
        <taxon>Solanales</taxon>
        <taxon>Solanaceae</taxon>
        <taxon>Nicotianoideae</taxon>
        <taxon>Nicotianeae</taxon>
        <taxon>Nicotiana</taxon>
    </lineage>
</organism>
<feature type="domain" description="Glycosyltransferase N-terminal" evidence="6">
    <location>
        <begin position="218"/>
        <end position="285"/>
    </location>
</feature>
<name>A0A1J6KMQ7_NICAT</name>
<keyword evidence="2 4" id="KW-0328">Glycosyltransferase</keyword>
<dbReference type="FunFam" id="3.40.50.2000:FF:000060">
    <property type="entry name" value="Glycosyltransferase"/>
    <property type="match status" value="1"/>
</dbReference>
<dbReference type="SMR" id="A0A1J6KMQ7"/>
<dbReference type="PROSITE" id="PS00375">
    <property type="entry name" value="UDPGT"/>
    <property type="match status" value="1"/>
</dbReference>
<dbReference type="OMA" id="FMKAFAN"/>
<dbReference type="CDD" id="cd03784">
    <property type="entry name" value="GT1_Gtf-like"/>
    <property type="match status" value="1"/>
</dbReference>
<dbReference type="GO" id="GO:0016138">
    <property type="term" value="P:glycoside biosynthetic process"/>
    <property type="evidence" value="ECO:0007669"/>
    <property type="project" value="UniProtKB-ARBA"/>
</dbReference>
<dbReference type="Gene3D" id="3.40.50.2000">
    <property type="entry name" value="Glycogen Phosphorylase B"/>
    <property type="match status" value="2"/>
</dbReference>
<proteinExistence type="inferred from homology"/>
<dbReference type="Proteomes" id="UP000187609">
    <property type="component" value="Unassembled WGS sequence"/>
</dbReference>
<evidence type="ECO:0000256" key="4">
    <source>
        <dbReference type="RuleBase" id="RU003718"/>
    </source>
</evidence>
<evidence type="ECO:0000313" key="7">
    <source>
        <dbReference type="EMBL" id="AQQ16696.1"/>
    </source>
</evidence>
<evidence type="ECO:0000256" key="3">
    <source>
        <dbReference type="ARBA" id="ARBA00022679"/>
    </source>
</evidence>
<evidence type="ECO:0000313" key="9">
    <source>
        <dbReference type="Proteomes" id="UP000187609"/>
    </source>
</evidence>
<protein>
    <recommendedName>
        <fullName evidence="5">Glycosyltransferase</fullName>
        <ecNumber evidence="5">2.4.1.-</ecNumber>
    </recommendedName>
</protein>